<feature type="transmembrane region" description="Helical" evidence="1">
    <location>
        <begin position="1051"/>
        <end position="1072"/>
    </location>
</feature>
<keyword evidence="1" id="KW-1133">Transmembrane helix</keyword>
<keyword evidence="1" id="KW-0812">Transmembrane</keyword>
<keyword evidence="3" id="KW-1185">Reference proteome</keyword>
<proteinExistence type="predicted"/>
<sequence>MTKNVNFRKIFIAFATIGGVSILAYYYLVVVVPARERELNQRGFRILTRIERNIHDKKNNVQVILDEVYGKKPMAGERYSPNDTIAYFDGLRLEGPISTNEWKRKFHGRKFVPKNNGRDNKWFITFFGSIYDRKPGGGRYDFVRSKDSLLEYHCDAEKYLTEVVGYRQDFFEDYVVLYGDSVIYQTHPLDLNPAVTLVDKRRVPVSNEIRHDTLGGKPYVVYYHAVDKASEVPFVLCGLVSEEKYAHDRNMIDTDKIVWLSLFTLLALCSLPYLKVFLIGPLERVYHYDVTGLGVASLLGAAVIVTMLVLWMHNMAERQQQECTLQHVGGELKRRVQGEVADILMEIDQQEMCYMPASTSATYRTWLRANLRQPYAAQMQGLNRYFNNASSWHPVSSLLFIDKNGQNWGTWMNKGNGRADMDLRAREYVNALQASPYKLVLPADSVVRTFYLQPVYSWHSQENTVVVSKAPNRPAQELVDDLGRNLHDSLRHNHWKQGDTQGHLRILALETLLLSAMRPAMPAEVQFCILDAGGNVLFHSDGRRNLRENFLEECSKATLVRELIQSRSTRFEKIFYYGQDRLMHFSPLQDLPYTTVILYDSDAYISTLSNEVTFTLFMLCYLTLGIVLLIVIPFLVGRRPSLLKRQKIDLRWLRPHTGQQKFTLLLLVLLVPVALATGQFITECLLYHVSGGSLGLSTGTLLYVSFAFPILTVMLTGAAAHAIALTRRTDQAVLRPLVRWPFRLLFGLCLLAALILCGMLWQLEGSQSLLPAVLFTALLVAVSAWFIWRPDALVPLLAMLRDPNKLKSMPWLKKPETSYRVTTVLMLAAVNLSILPTFGFFRAAIRVENGLHEKRGALAIAEGIEQRQRWLVRNFPDITRRWEQIATGGHTPTPAARTTSNTPSRRAATITEICTRRQRLPQRGDPLHLVRTGIYTFGNRNDRVELLNAHVLDIAEGNWRSSKPQLADSVTSWYLRLISLPKMTFNAYETRNLYLDRTALLNNPYRWWWGRGPGNAHDILYYHYGRQFPSEAYAGVSVALPMRIEWELLEFPGHLMFLFAVVIIGLTTYFTLHTAYKRLLLVGYFEPGTLQLARDTDIDYIRYNAVHGPTNLLILAPIGTQVIPMIQETLAREAYREDDPDAALANKVEHLNFKGTPRKDMPDQIVLLHYFDPRDVEKGKCIEYLKELSRLFQRRTTKVIWVTSCDPGDQALQLSKKYLAQAATKNDDMSLQQEQEKLLQVLDDFDQVNYPLEQNDAAIFHDYQGLQIVTDEFRFGAYFARLFRNIVSKRPGQYILHTYFKKDANGNWTACESRSEEMFVLKVQELAGNYYHSLWASLTSQEKYVLYDLAQDELTNYLNFPVLGSLQRRGLVYVSKEEKALHIFNRSFRNFILSVVNPDDALQLEHEINVTGTWDTIRMVLIIFFVSMGAFLLYTQQSAFNQVTGFITTLTGLVPTLTGFFSIMRGVRGKS</sequence>
<feature type="transmembrane region" description="Helical" evidence="1">
    <location>
        <begin position="701"/>
        <end position="723"/>
    </location>
</feature>
<protein>
    <submittedName>
        <fullName evidence="2">Uncharacterized protein</fullName>
    </submittedName>
</protein>
<feature type="transmembrane region" description="Helical" evidence="1">
    <location>
        <begin position="257"/>
        <end position="278"/>
    </location>
</feature>
<feature type="transmembrane region" description="Helical" evidence="1">
    <location>
        <begin position="1416"/>
        <end position="1434"/>
    </location>
</feature>
<feature type="transmembrane region" description="Helical" evidence="1">
    <location>
        <begin position="614"/>
        <end position="637"/>
    </location>
</feature>
<evidence type="ECO:0000256" key="1">
    <source>
        <dbReference type="SAM" id="Phobius"/>
    </source>
</evidence>
<feature type="transmembrane region" description="Helical" evidence="1">
    <location>
        <begin position="769"/>
        <end position="788"/>
    </location>
</feature>
<dbReference type="Proteomes" id="UP001319080">
    <property type="component" value="Unassembled WGS sequence"/>
</dbReference>
<feature type="transmembrane region" description="Helical" evidence="1">
    <location>
        <begin position="744"/>
        <end position="763"/>
    </location>
</feature>
<feature type="transmembrane region" description="Helical" evidence="1">
    <location>
        <begin position="1446"/>
        <end position="1467"/>
    </location>
</feature>
<feature type="transmembrane region" description="Helical" evidence="1">
    <location>
        <begin position="662"/>
        <end position="681"/>
    </location>
</feature>
<feature type="transmembrane region" description="Helical" evidence="1">
    <location>
        <begin position="819"/>
        <end position="841"/>
    </location>
</feature>
<dbReference type="EMBL" id="JAHESE010000002">
    <property type="protein sequence ID" value="MBT1707342.1"/>
    <property type="molecule type" value="Genomic_DNA"/>
</dbReference>
<keyword evidence="1" id="KW-0472">Membrane</keyword>
<evidence type="ECO:0000313" key="2">
    <source>
        <dbReference type="EMBL" id="MBT1707342.1"/>
    </source>
</evidence>
<evidence type="ECO:0000313" key="3">
    <source>
        <dbReference type="Proteomes" id="UP001319080"/>
    </source>
</evidence>
<comment type="caution">
    <text evidence="2">The sequence shown here is derived from an EMBL/GenBank/DDBJ whole genome shotgun (WGS) entry which is preliminary data.</text>
</comment>
<organism evidence="2 3">
    <name type="scientific">Dawidia cretensis</name>
    <dbReference type="NCBI Taxonomy" id="2782350"/>
    <lineage>
        <taxon>Bacteria</taxon>
        <taxon>Pseudomonadati</taxon>
        <taxon>Bacteroidota</taxon>
        <taxon>Cytophagia</taxon>
        <taxon>Cytophagales</taxon>
        <taxon>Chryseotaleaceae</taxon>
        <taxon>Dawidia</taxon>
    </lineage>
</organism>
<feature type="transmembrane region" description="Helical" evidence="1">
    <location>
        <begin position="12"/>
        <end position="32"/>
    </location>
</feature>
<feature type="transmembrane region" description="Helical" evidence="1">
    <location>
        <begin position="290"/>
        <end position="312"/>
    </location>
</feature>
<dbReference type="RefSeq" id="WP_254082934.1">
    <property type="nucleotide sequence ID" value="NZ_JAHESE010000002.1"/>
</dbReference>
<gene>
    <name evidence="2" type="ORF">KK062_03870</name>
</gene>
<reference evidence="2 3" key="1">
    <citation type="submission" date="2021-05" db="EMBL/GenBank/DDBJ databases">
        <title>A Polyphasic approach of four new species of the genus Ohtaekwangia: Ohtaekwangia histidinii sp. nov., Ohtaekwangia cretensis sp. nov., Ohtaekwangia indiensis sp. nov., Ohtaekwangia reichenbachii sp. nov. from diverse environment.</title>
        <authorList>
            <person name="Octaviana S."/>
        </authorList>
    </citation>
    <scope>NUCLEOTIDE SEQUENCE [LARGE SCALE GENOMIC DNA]</scope>
    <source>
        <strain evidence="2 3">PWU5</strain>
    </source>
</reference>
<name>A0AAP2DWI8_9BACT</name>
<accession>A0AAP2DWI8</accession>